<dbReference type="PRINTS" id="PR00081">
    <property type="entry name" value="GDHRDH"/>
</dbReference>
<sequence length="377" mass="40407">MLKGATFLNITGAATISYFIWKTFQFANLYFLKPSKLYKYRAVKSPKGEAPWALITGSSDGIGKALAIELASKGFNIVVHGRTPSKIANLAADLEVQYKIKTKTIALDATDPVLSLDEPVLNAIGDTKITILINCVGGISIAAKRVYDPMVERTESEIDRVFSINGRFMTQLIRVLLPRMTEPGIIINVGSTSAYGLPWVQLYSAAKGYLNSLSIALNAEMYATGRDIEVMAVTPGSVAGTPGFKYAVGAFLPDTKTIARSILDRIGSGQTVVVFGGYCDRYVAAGVDAGTTPTDGGEVSRETSTVTETRTIPLSTLTTTLEIATVRVAATTITVKPEERLPGIPIFAVSAFLAYRFTRALTAPPEMPQPIQGSYIG</sequence>
<evidence type="ECO:0000256" key="2">
    <source>
        <dbReference type="ARBA" id="ARBA00023002"/>
    </source>
</evidence>
<dbReference type="Pfam" id="PF00106">
    <property type="entry name" value="adh_short"/>
    <property type="match status" value="1"/>
</dbReference>
<gene>
    <name evidence="3" type="ORF">TWF191_006554</name>
</gene>
<evidence type="ECO:0000313" key="4">
    <source>
        <dbReference type="Proteomes" id="UP000483672"/>
    </source>
</evidence>
<dbReference type="PANTHER" id="PTHR43086">
    <property type="entry name" value="VERY-LONG-CHAIN 3-OXOOACYL-COA REDUCTASE"/>
    <property type="match status" value="1"/>
</dbReference>
<dbReference type="InterPro" id="IPR036291">
    <property type="entry name" value="NAD(P)-bd_dom_sf"/>
</dbReference>
<dbReference type="GO" id="GO:0005783">
    <property type="term" value="C:endoplasmic reticulum"/>
    <property type="evidence" value="ECO:0007669"/>
    <property type="project" value="TreeGrafter"/>
</dbReference>
<dbReference type="SUPFAM" id="SSF51735">
    <property type="entry name" value="NAD(P)-binding Rossmann-fold domains"/>
    <property type="match status" value="1"/>
</dbReference>
<name>A0A7C8QU31_ORBOL</name>
<keyword evidence="1" id="KW-0521">NADP</keyword>
<organism evidence="3 4">
    <name type="scientific">Orbilia oligospora</name>
    <name type="common">Nematode-trapping fungus</name>
    <name type="synonym">Arthrobotrys oligospora</name>
    <dbReference type="NCBI Taxonomy" id="2813651"/>
    <lineage>
        <taxon>Eukaryota</taxon>
        <taxon>Fungi</taxon>
        <taxon>Dikarya</taxon>
        <taxon>Ascomycota</taxon>
        <taxon>Pezizomycotina</taxon>
        <taxon>Orbiliomycetes</taxon>
        <taxon>Orbiliales</taxon>
        <taxon>Orbiliaceae</taxon>
        <taxon>Orbilia</taxon>
    </lineage>
</organism>
<dbReference type="Proteomes" id="UP000483672">
    <property type="component" value="Unassembled WGS sequence"/>
</dbReference>
<dbReference type="Gene3D" id="3.40.50.720">
    <property type="entry name" value="NAD(P)-binding Rossmann-like Domain"/>
    <property type="match status" value="1"/>
</dbReference>
<dbReference type="InterPro" id="IPR002347">
    <property type="entry name" value="SDR_fam"/>
</dbReference>
<proteinExistence type="predicted"/>
<evidence type="ECO:0000256" key="1">
    <source>
        <dbReference type="ARBA" id="ARBA00022857"/>
    </source>
</evidence>
<evidence type="ECO:0000313" key="3">
    <source>
        <dbReference type="EMBL" id="KAF3222734.1"/>
    </source>
</evidence>
<reference evidence="3 4" key="1">
    <citation type="submission" date="2019-06" db="EMBL/GenBank/DDBJ databases">
        <authorList>
            <person name="Palmer J.M."/>
        </authorList>
    </citation>
    <scope>NUCLEOTIDE SEQUENCE [LARGE SCALE GENOMIC DNA]</scope>
    <source>
        <strain evidence="3 4">TWF191</strain>
    </source>
</reference>
<dbReference type="PANTHER" id="PTHR43086:SF2">
    <property type="entry name" value="HYDROXYSTEROID DEHYDROGENASE-LIKE PROTEIN 1"/>
    <property type="match status" value="1"/>
</dbReference>
<accession>A0A7C8QU31</accession>
<dbReference type="GO" id="GO:0030497">
    <property type="term" value="P:fatty acid elongation"/>
    <property type="evidence" value="ECO:0007669"/>
    <property type="project" value="TreeGrafter"/>
</dbReference>
<protein>
    <recommendedName>
        <fullName evidence="5">NAD(P)-binding protein</fullName>
    </recommendedName>
</protein>
<dbReference type="AlphaFoldDB" id="A0A7C8QU31"/>
<comment type="caution">
    <text evidence="3">The sequence shown here is derived from an EMBL/GenBank/DDBJ whole genome shotgun (WGS) entry which is preliminary data.</text>
</comment>
<keyword evidence="2" id="KW-0560">Oxidoreductase</keyword>
<evidence type="ECO:0008006" key="5">
    <source>
        <dbReference type="Google" id="ProtNLM"/>
    </source>
</evidence>
<dbReference type="EMBL" id="WIPF01000038">
    <property type="protein sequence ID" value="KAF3222734.1"/>
    <property type="molecule type" value="Genomic_DNA"/>
</dbReference>
<dbReference type="GO" id="GO:0016491">
    <property type="term" value="F:oxidoreductase activity"/>
    <property type="evidence" value="ECO:0007669"/>
    <property type="project" value="UniProtKB-KW"/>
</dbReference>